<dbReference type="Proteomes" id="UP001178507">
    <property type="component" value="Unassembled WGS sequence"/>
</dbReference>
<accession>A0AA36JBW2</accession>
<feature type="compositionally biased region" description="Polar residues" evidence="1">
    <location>
        <begin position="443"/>
        <end position="469"/>
    </location>
</feature>
<dbReference type="AlphaFoldDB" id="A0AA36JBW2"/>
<gene>
    <name evidence="2" type="ORF">EVOR1521_LOCUS25338</name>
</gene>
<feature type="region of interest" description="Disordered" evidence="1">
    <location>
        <begin position="184"/>
        <end position="205"/>
    </location>
</feature>
<protein>
    <submittedName>
        <fullName evidence="2">Uncharacterized protein</fullName>
    </submittedName>
</protein>
<feature type="compositionally biased region" description="Polar residues" evidence="1">
    <location>
        <begin position="415"/>
        <end position="431"/>
    </location>
</feature>
<reference evidence="2" key="1">
    <citation type="submission" date="2023-08" db="EMBL/GenBank/DDBJ databases">
        <authorList>
            <person name="Chen Y."/>
            <person name="Shah S."/>
            <person name="Dougan E. K."/>
            <person name="Thang M."/>
            <person name="Chan C."/>
        </authorList>
    </citation>
    <scope>NUCLEOTIDE SEQUENCE</scope>
</reference>
<name>A0AA36JBW2_9DINO</name>
<keyword evidence="3" id="KW-1185">Reference proteome</keyword>
<organism evidence="2 3">
    <name type="scientific">Effrenium voratum</name>
    <dbReference type="NCBI Taxonomy" id="2562239"/>
    <lineage>
        <taxon>Eukaryota</taxon>
        <taxon>Sar</taxon>
        <taxon>Alveolata</taxon>
        <taxon>Dinophyceae</taxon>
        <taxon>Suessiales</taxon>
        <taxon>Symbiodiniaceae</taxon>
        <taxon>Effrenium</taxon>
    </lineage>
</organism>
<feature type="compositionally biased region" description="Polar residues" evidence="1">
    <location>
        <begin position="369"/>
        <end position="382"/>
    </location>
</feature>
<proteinExistence type="predicted"/>
<evidence type="ECO:0000313" key="2">
    <source>
        <dbReference type="EMBL" id="CAJ1402450.1"/>
    </source>
</evidence>
<dbReference type="EMBL" id="CAUJNA010003452">
    <property type="protein sequence ID" value="CAJ1402450.1"/>
    <property type="molecule type" value="Genomic_DNA"/>
</dbReference>
<feature type="region of interest" description="Disordered" evidence="1">
    <location>
        <begin position="244"/>
        <end position="494"/>
    </location>
</feature>
<evidence type="ECO:0000313" key="3">
    <source>
        <dbReference type="Proteomes" id="UP001178507"/>
    </source>
</evidence>
<feature type="compositionally biased region" description="Basic and acidic residues" evidence="1">
    <location>
        <begin position="385"/>
        <end position="395"/>
    </location>
</feature>
<comment type="caution">
    <text evidence="2">The sequence shown here is derived from an EMBL/GenBank/DDBJ whole genome shotgun (WGS) entry which is preliminary data.</text>
</comment>
<feature type="compositionally biased region" description="Basic and acidic residues" evidence="1">
    <location>
        <begin position="339"/>
        <end position="349"/>
    </location>
</feature>
<feature type="compositionally biased region" description="Basic and acidic residues" evidence="1">
    <location>
        <begin position="293"/>
        <end position="303"/>
    </location>
</feature>
<evidence type="ECO:0000256" key="1">
    <source>
        <dbReference type="SAM" id="MobiDB-lite"/>
    </source>
</evidence>
<sequence length="494" mass="55305">MKQRLSQVEDFGPATDKPAGDRQIAWLESRIAGLEQLFNRPLEMLPLEVSRQLQLIRRQLLDEAASRWKDVAQPMRVEIDDARQRVDALERWLREALAPELVRVQLDLASERRCRERLEKDSRVANQTVRGAAQKVVPAAPSSDTTWSFQNLLPKPVSDVAADITKAKETPNRPGELQQRLEAELPSDRQHQVTFAGRKSDQSTLQITNQGDQAGRTDARQILNAQADNRDQQRKTEVHEAAARLEPGQREQADFQEKQNAQQDGTQIELDRHKPSRSSQADAGPQQQQVVERGQREQADFQEKQSAQQDGTQIELDQHKPSRSSQADAGPQQQQVVERGQREQADFQEKQSAQQDGTQIELDRHKPSRSSQADAGPQQQQVVERGQRKQADFQEKQSAQQDGTQIELDRHKPSRSSQAVAGPQQSATGIDQSIERKDLNAATALQSSTGGEASLVAQSEPSGMPQSAPSEDAPRQRALLGRMRRSLKHRASGQ</sequence>
<feature type="compositionally biased region" description="Basic and acidic residues" evidence="1">
    <location>
        <begin position="244"/>
        <end position="257"/>
    </location>
</feature>
<feature type="compositionally biased region" description="Basic residues" evidence="1">
    <location>
        <begin position="482"/>
        <end position="494"/>
    </location>
</feature>